<dbReference type="PANTHER" id="PTHR37781">
    <property type="entry name" value="TFIIH COMPLEX SUBUNIT"/>
    <property type="match status" value="1"/>
</dbReference>
<evidence type="ECO:0000313" key="3">
    <source>
        <dbReference type="Proteomes" id="UP000664521"/>
    </source>
</evidence>
<keyword evidence="3" id="KW-1185">Reference proteome</keyword>
<dbReference type="AlphaFoldDB" id="A0A8H3EUP8"/>
<evidence type="ECO:0000313" key="2">
    <source>
        <dbReference type="EMBL" id="CAF9913036.1"/>
    </source>
</evidence>
<dbReference type="Proteomes" id="UP000664521">
    <property type="component" value="Unassembled WGS sequence"/>
</dbReference>
<feature type="region of interest" description="Disordered" evidence="1">
    <location>
        <begin position="1"/>
        <end position="23"/>
    </location>
</feature>
<dbReference type="PANTHER" id="PTHR37781:SF1">
    <property type="entry name" value="ADR380WP"/>
    <property type="match status" value="1"/>
</dbReference>
<gene>
    <name evidence="2" type="ORF">HETSPECPRED_001301</name>
</gene>
<accession>A0A8H3EUP8</accession>
<proteinExistence type="predicted"/>
<evidence type="ECO:0000256" key="1">
    <source>
        <dbReference type="SAM" id="MobiDB-lite"/>
    </source>
</evidence>
<dbReference type="Pfam" id="PF17110">
    <property type="entry name" value="TFB6"/>
    <property type="match status" value="1"/>
</dbReference>
<reference evidence="2" key="1">
    <citation type="submission" date="2021-03" db="EMBL/GenBank/DDBJ databases">
        <authorList>
            <person name="Tagirdzhanova G."/>
        </authorList>
    </citation>
    <scope>NUCLEOTIDE SEQUENCE</scope>
</reference>
<dbReference type="OrthoDB" id="2567806at2759"/>
<organism evidence="2 3">
    <name type="scientific">Heterodermia speciosa</name>
    <dbReference type="NCBI Taxonomy" id="116794"/>
    <lineage>
        <taxon>Eukaryota</taxon>
        <taxon>Fungi</taxon>
        <taxon>Dikarya</taxon>
        <taxon>Ascomycota</taxon>
        <taxon>Pezizomycotina</taxon>
        <taxon>Lecanoromycetes</taxon>
        <taxon>OSLEUM clade</taxon>
        <taxon>Lecanoromycetidae</taxon>
        <taxon>Caliciales</taxon>
        <taxon>Physciaceae</taxon>
        <taxon>Heterodermia</taxon>
    </lineage>
</organism>
<name>A0A8H3EUP8_9LECA</name>
<comment type="caution">
    <text evidence="2">The sequence shown here is derived from an EMBL/GenBank/DDBJ whole genome shotgun (WGS) entry which is preliminary data.</text>
</comment>
<dbReference type="GO" id="GO:0005675">
    <property type="term" value="C:transcription factor TFIIH holo complex"/>
    <property type="evidence" value="ECO:0007669"/>
    <property type="project" value="TreeGrafter"/>
</dbReference>
<sequence length="264" mass="28656">MEPGGFLQPHLPSPPQSSNGSQAVDGLVLPIARSHPIKRGSGKESAVIDHVDAKLLEISRRYEKRFNPASRTGVEADAKGHGYETFGEAAKDLEAITDVVWVTGTPTLQTSYLLSIALAILTYLPSFPFDPRPTFRILRKLDLAFASLLQGSNVETGERLSGFEGLFGARGIDTTKRVRMRGIVERTRVSIVEVAAKEGSVIDNGSIQQVITDEDTAMEDDVSEATGYEDLAGENRGNWEMEVATVYEKSLLLLGESLEGSGFD</sequence>
<dbReference type="EMBL" id="CAJPDS010000012">
    <property type="protein sequence ID" value="CAF9913036.1"/>
    <property type="molecule type" value="Genomic_DNA"/>
</dbReference>
<dbReference type="InterPro" id="IPR031349">
    <property type="entry name" value="Tfb6"/>
</dbReference>
<protein>
    <submittedName>
        <fullName evidence="2">Uncharacterized protein</fullName>
    </submittedName>
</protein>